<keyword evidence="8" id="KW-0969">Cilium</keyword>
<dbReference type="GO" id="GO:0070740">
    <property type="term" value="F:tubulin-glutamic acid ligase activity"/>
    <property type="evidence" value="ECO:0007669"/>
    <property type="project" value="TreeGrafter"/>
</dbReference>
<name>A0AAW1TII6_9CHLO</name>
<dbReference type="GO" id="GO:0015631">
    <property type="term" value="F:tubulin binding"/>
    <property type="evidence" value="ECO:0007669"/>
    <property type="project" value="TreeGrafter"/>
</dbReference>
<evidence type="ECO:0000256" key="3">
    <source>
        <dbReference type="ARBA" id="ARBA00022490"/>
    </source>
</evidence>
<dbReference type="SUPFAM" id="SSF56059">
    <property type="entry name" value="Glutathione synthetase ATP-binding domain-like"/>
    <property type="match status" value="1"/>
</dbReference>
<dbReference type="Gene3D" id="3.30.470.20">
    <property type="entry name" value="ATP-grasp fold, B domain"/>
    <property type="match status" value="1"/>
</dbReference>
<evidence type="ECO:0000256" key="2">
    <source>
        <dbReference type="ARBA" id="ARBA00006118"/>
    </source>
</evidence>
<keyword evidence="6" id="KW-0547">Nucleotide-binding</keyword>
<evidence type="ECO:0000256" key="10">
    <source>
        <dbReference type="ARBA" id="ARBA00023273"/>
    </source>
</evidence>
<keyword evidence="9" id="KW-0206">Cytoskeleton</keyword>
<dbReference type="Proteomes" id="UP001485043">
    <property type="component" value="Unassembled WGS sequence"/>
</dbReference>
<evidence type="ECO:0000256" key="5">
    <source>
        <dbReference type="ARBA" id="ARBA00022701"/>
    </source>
</evidence>
<comment type="subcellular location">
    <subcellularLocation>
        <location evidence="1">Cytoplasm</location>
        <location evidence="1">Cytoskeleton</location>
        <location evidence="1">Cilium basal body</location>
    </subcellularLocation>
</comment>
<feature type="compositionally biased region" description="Polar residues" evidence="11">
    <location>
        <begin position="386"/>
        <end position="397"/>
    </location>
</feature>
<feature type="region of interest" description="Disordered" evidence="11">
    <location>
        <begin position="345"/>
        <end position="418"/>
    </location>
</feature>
<dbReference type="PROSITE" id="PS51221">
    <property type="entry name" value="TTL"/>
    <property type="match status" value="1"/>
</dbReference>
<evidence type="ECO:0000256" key="1">
    <source>
        <dbReference type="ARBA" id="ARBA00004120"/>
    </source>
</evidence>
<sequence length="503" mass="56387">MVKWKTDFESFVVNSNFERRGWTRAREDGEDWDIYWANINNARALFAPDSNVRLEANQIINHFPNHYEITRKDLLVKNVKRHLRQARKGGSDLQALDFLPTTYILPQDYSLFVEEFRKQESATWIMKPSGRAQGQGIFLINKLSQIRKWAPGQWQSMLKGPIETYVVSRYIDNPLLIGGKKFDLRLYVVVLSYKPLKAYLCKLGFARFCNIKYTAANSAEADISNPYVHLTNVSIQRRGEEYNESHGNKWPLSCLIAWLQGTRGEEAVQQFSADLRHVILESLKACQNIMINDRHCFEMYGYDIIVDEALKPWLIEVNASPSLTSTTPADRLLKARVIHDTLRLATPPEWDPHSPLLPQDPVSCRTQQAEKPGGSSRNAGSPVMSRASSLRSQTSGRSLRVDKRGSTAGSSSPQGKAAMYAGPNAAQISQPAPALLRLPQCVKDPKMISPGDTVCKLQWVSLRDFSAGKAHAGRLGIANITLVDVQPLEAGDCLDAPADRVPL</sequence>
<evidence type="ECO:0000256" key="8">
    <source>
        <dbReference type="ARBA" id="ARBA00023069"/>
    </source>
</evidence>
<evidence type="ECO:0000256" key="9">
    <source>
        <dbReference type="ARBA" id="ARBA00023212"/>
    </source>
</evidence>
<evidence type="ECO:0000256" key="11">
    <source>
        <dbReference type="SAM" id="MobiDB-lite"/>
    </source>
</evidence>
<gene>
    <name evidence="12" type="ORF">WJX84_009611</name>
</gene>
<feature type="compositionally biased region" description="Polar residues" evidence="11">
    <location>
        <begin position="364"/>
        <end position="379"/>
    </location>
</feature>
<keyword evidence="7" id="KW-0067">ATP-binding</keyword>
<evidence type="ECO:0000256" key="4">
    <source>
        <dbReference type="ARBA" id="ARBA00022598"/>
    </source>
</evidence>
<evidence type="ECO:0000256" key="7">
    <source>
        <dbReference type="ARBA" id="ARBA00022840"/>
    </source>
</evidence>
<keyword evidence="4" id="KW-0436">Ligase</keyword>
<dbReference type="InterPro" id="IPR004344">
    <property type="entry name" value="TTL/TTLL_fam"/>
</dbReference>
<keyword evidence="3" id="KW-0963">Cytoplasm</keyword>
<evidence type="ECO:0000313" key="13">
    <source>
        <dbReference type="Proteomes" id="UP001485043"/>
    </source>
</evidence>
<dbReference type="GO" id="GO:0000226">
    <property type="term" value="P:microtubule cytoskeleton organization"/>
    <property type="evidence" value="ECO:0007669"/>
    <property type="project" value="TreeGrafter"/>
</dbReference>
<evidence type="ECO:0000256" key="6">
    <source>
        <dbReference type="ARBA" id="ARBA00022741"/>
    </source>
</evidence>
<protein>
    <submittedName>
        <fullName evidence="12">Uncharacterized protein</fullName>
    </submittedName>
</protein>
<keyword evidence="5" id="KW-0493">Microtubule</keyword>
<dbReference type="Pfam" id="PF03133">
    <property type="entry name" value="TTL"/>
    <property type="match status" value="1"/>
</dbReference>
<dbReference type="AlphaFoldDB" id="A0AAW1TII6"/>
<reference evidence="12 13" key="1">
    <citation type="journal article" date="2024" name="Nat. Commun.">
        <title>Phylogenomics reveals the evolutionary origins of lichenization in chlorophyte algae.</title>
        <authorList>
            <person name="Puginier C."/>
            <person name="Libourel C."/>
            <person name="Otte J."/>
            <person name="Skaloud P."/>
            <person name="Haon M."/>
            <person name="Grisel S."/>
            <person name="Petersen M."/>
            <person name="Berrin J.G."/>
            <person name="Delaux P.M."/>
            <person name="Dal Grande F."/>
            <person name="Keller J."/>
        </authorList>
    </citation>
    <scope>NUCLEOTIDE SEQUENCE [LARGE SCALE GENOMIC DNA]</scope>
    <source>
        <strain evidence="12 13">SAG 2523</strain>
    </source>
</reference>
<dbReference type="EMBL" id="JALJOV010000041">
    <property type="protein sequence ID" value="KAK9868190.1"/>
    <property type="molecule type" value="Genomic_DNA"/>
</dbReference>
<comment type="caution">
    <text evidence="12">The sequence shown here is derived from an EMBL/GenBank/DDBJ whole genome shotgun (WGS) entry which is preliminary data.</text>
</comment>
<dbReference type="GO" id="GO:0005874">
    <property type="term" value="C:microtubule"/>
    <property type="evidence" value="ECO:0007669"/>
    <property type="project" value="UniProtKB-KW"/>
</dbReference>
<keyword evidence="10" id="KW-0966">Cell projection</keyword>
<dbReference type="GO" id="GO:0005524">
    <property type="term" value="F:ATP binding"/>
    <property type="evidence" value="ECO:0007669"/>
    <property type="project" value="UniProtKB-KW"/>
</dbReference>
<proteinExistence type="inferred from homology"/>
<keyword evidence="13" id="KW-1185">Reference proteome</keyword>
<evidence type="ECO:0000313" key="12">
    <source>
        <dbReference type="EMBL" id="KAK9868190.1"/>
    </source>
</evidence>
<dbReference type="PANTHER" id="PTHR12241:SF31">
    <property type="entry name" value="POLYGLUTAMYLASE COMPLEX SUBUNIT TTLL1"/>
    <property type="match status" value="1"/>
</dbReference>
<comment type="similarity">
    <text evidence="2">Belongs to the tubulin polyglutamylase family.</text>
</comment>
<dbReference type="GO" id="GO:0036064">
    <property type="term" value="C:ciliary basal body"/>
    <property type="evidence" value="ECO:0007669"/>
    <property type="project" value="TreeGrafter"/>
</dbReference>
<organism evidence="12 13">
    <name type="scientific">Apatococcus fuscideae</name>
    <dbReference type="NCBI Taxonomy" id="2026836"/>
    <lineage>
        <taxon>Eukaryota</taxon>
        <taxon>Viridiplantae</taxon>
        <taxon>Chlorophyta</taxon>
        <taxon>core chlorophytes</taxon>
        <taxon>Trebouxiophyceae</taxon>
        <taxon>Chlorellales</taxon>
        <taxon>Chlorellaceae</taxon>
        <taxon>Apatococcus</taxon>
    </lineage>
</organism>
<accession>A0AAW1TII6</accession>
<dbReference type="PANTHER" id="PTHR12241">
    <property type="entry name" value="TUBULIN POLYGLUTAMYLASE"/>
    <property type="match status" value="1"/>
</dbReference>